<proteinExistence type="inferred from homology"/>
<keyword evidence="7 9" id="KW-0408">Iron</keyword>
<dbReference type="EC" id="1.17.99.6" evidence="9"/>
<keyword evidence="2 9" id="KW-0963">Cytoplasm</keyword>
<dbReference type="Pfam" id="PF13646">
    <property type="entry name" value="HEAT_2"/>
    <property type="match status" value="1"/>
</dbReference>
<dbReference type="HAMAP" id="MF_00916">
    <property type="entry name" value="QueG"/>
    <property type="match status" value="1"/>
</dbReference>
<evidence type="ECO:0000256" key="9">
    <source>
        <dbReference type="HAMAP-Rule" id="MF_00916"/>
    </source>
</evidence>
<keyword evidence="5 9" id="KW-0671">Queuosine biosynthesis</keyword>
<dbReference type="InterPro" id="IPR017900">
    <property type="entry name" value="4Fe4S_Fe_S_CS"/>
</dbReference>
<feature type="binding site" evidence="9">
    <location>
        <position position="188"/>
    </location>
    <ligand>
        <name>[4Fe-4S] cluster</name>
        <dbReference type="ChEBI" id="CHEBI:49883"/>
        <label>1</label>
    </ligand>
</feature>
<dbReference type="InterPro" id="IPR013542">
    <property type="entry name" value="QueG_DUF1730"/>
</dbReference>
<dbReference type="SUPFAM" id="SSF54862">
    <property type="entry name" value="4Fe-4S ferredoxins"/>
    <property type="match status" value="1"/>
</dbReference>
<feature type="binding site" evidence="9">
    <location>
        <position position="295"/>
    </location>
    <ligand>
        <name>tRNA</name>
        <dbReference type="ChEBI" id="CHEBI:17843"/>
    </ligand>
</feature>
<protein>
    <recommendedName>
        <fullName evidence="9">Epoxyqueuosine reductase</fullName>
        <ecNumber evidence="9">1.17.99.6</ecNumber>
    </recommendedName>
    <alternativeName>
        <fullName evidence="9">Queuosine biosynthesis protein QueG</fullName>
    </alternativeName>
</protein>
<dbReference type="InterPro" id="IPR016024">
    <property type="entry name" value="ARM-type_fold"/>
</dbReference>
<keyword evidence="1 9" id="KW-0004">4Fe-4S</keyword>
<evidence type="ECO:0000313" key="11">
    <source>
        <dbReference type="EMBL" id="MFD1739707.1"/>
    </source>
</evidence>
<evidence type="ECO:0000256" key="7">
    <source>
        <dbReference type="ARBA" id="ARBA00023004"/>
    </source>
</evidence>
<feature type="binding site" evidence="9">
    <location>
        <position position="191"/>
    </location>
    <ligand>
        <name>[4Fe-4S] cluster</name>
        <dbReference type="ChEBI" id="CHEBI:49883"/>
        <label>1</label>
    </ligand>
</feature>
<evidence type="ECO:0000256" key="4">
    <source>
        <dbReference type="ARBA" id="ARBA00022723"/>
    </source>
</evidence>
<comment type="cofactor">
    <cofactor evidence="9">
        <name>[4Fe-4S] cluster</name>
        <dbReference type="ChEBI" id="CHEBI:49883"/>
    </cofactor>
    <text evidence="9">Binds 2 [4Fe-4S] clusters per monomer.</text>
</comment>
<dbReference type="InterPro" id="IPR017896">
    <property type="entry name" value="4Fe4S_Fe-S-bd"/>
</dbReference>
<accession>A0ABW4LZ37</accession>
<evidence type="ECO:0000256" key="3">
    <source>
        <dbReference type="ARBA" id="ARBA00022694"/>
    </source>
</evidence>
<dbReference type="PANTHER" id="PTHR30002:SF4">
    <property type="entry name" value="EPOXYQUEUOSINE REDUCTASE"/>
    <property type="match status" value="1"/>
</dbReference>
<evidence type="ECO:0000313" key="12">
    <source>
        <dbReference type="Proteomes" id="UP001597214"/>
    </source>
</evidence>
<feature type="binding site" evidence="9">
    <location>
        <position position="280"/>
    </location>
    <ligand>
        <name>tRNA</name>
        <dbReference type="ChEBI" id="CHEBI:17843"/>
    </ligand>
</feature>
<feature type="binding site" evidence="9">
    <location>
        <position position="214"/>
    </location>
    <ligand>
        <name>[4Fe-4S] cluster</name>
        <dbReference type="ChEBI" id="CHEBI:49883"/>
        <label>2</label>
    </ligand>
</feature>
<dbReference type="Pfam" id="PF13484">
    <property type="entry name" value="Fer4_16"/>
    <property type="match status" value="1"/>
</dbReference>
<feature type="binding site" evidence="9">
    <location>
        <position position="97"/>
    </location>
    <ligand>
        <name>cob(II)alamin</name>
        <dbReference type="ChEBI" id="CHEBI:16304"/>
    </ligand>
</feature>
<feature type="binding site" evidence="9">
    <location>
        <position position="240"/>
    </location>
    <ligand>
        <name>[4Fe-4S] cluster</name>
        <dbReference type="ChEBI" id="CHEBI:49883"/>
        <label>2</label>
    </ligand>
</feature>
<comment type="cofactor">
    <cofactor evidence="9">
        <name>cob(II)alamin</name>
        <dbReference type="ChEBI" id="CHEBI:16304"/>
    </cofactor>
</comment>
<comment type="pathway">
    <text evidence="9">tRNA modification; tRNA-queuosine biosynthesis.</text>
</comment>
<comment type="subcellular location">
    <subcellularLocation>
        <location evidence="9">Cytoplasm</location>
    </subcellularLocation>
</comment>
<feature type="binding site" evidence="9">
    <location>
        <position position="155"/>
    </location>
    <ligand>
        <name>cob(II)alamin</name>
        <dbReference type="ChEBI" id="CHEBI:16304"/>
    </ligand>
</feature>
<evidence type="ECO:0000256" key="1">
    <source>
        <dbReference type="ARBA" id="ARBA00022485"/>
    </source>
</evidence>
<feature type="binding site" evidence="9">
    <location>
        <position position="57"/>
    </location>
    <ligand>
        <name>cob(II)alamin</name>
        <dbReference type="ChEBI" id="CHEBI:16304"/>
    </ligand>
</feature>
<reference evidence="12" key="1">
    <citation type="journal article" date="2019" name="Int. J. Syst. Evol. Microbiol.">
        <title>The Global Catalogue of Microorganisms (GCM) 10K type strain sequencing project: providing services to taxonomists for standard genome sequencing and annotation.</title>
        <authorList>
            <consortium name="The Broad Institute Genomics Platform"/>
            <consortium name="The Broad Institute Genome Sequencing Center for Infectious Disease"/>
            <person name="Wu L."/>
            <person name="Ma J."/>
        </authorList>
    </citation>
    <scope>NUCLEOTIDE SEQUENCE [LARGE SCALE GENOMIC DNA]</scope>
    <source>
        <strain evidence="12">CCUG 49339</strain>
    </source>
</reference>
<dbReference type="RefSeq" id="WP_377930960.1">
    <property type="nucleotide sequence ID" value="NZ_JBHUEM010000056.1"/>
</dbReference>
<comment type="similarity">
    <text evidence="9">Belongs to the QueG family.</text>
</comment>
<dbReference type="SMART" id="SM00567">
    <property type="entry name" value="EZ_HEAT"/>
    <property type="match status" value="2"/>
</dbReference>
<evidence type="ECO:0000256" key="6">
    <source>
        <dbReference type="ARBA" id="ARBA00023002"/>
    </source>
</evidence>
<keyword evidence="9" id="KW-0170">Cobalt</keyword>
<comment type="caution">
    <text evidence="9">Lacks conserved residue(s) required for the propagation of feature annotation.</text>
</comment>
<keyword evidence="8 9" id="KW-0411">Iron-sulfur</keyword>
<dbReference type="Gene3D" id="1.25.10.10">
    <property type="entry name" value="Leucine-rich Repeat Variant"/>
    <property type="match status" value="1"/>
</dbReference>
<feature type="binding site" evidence="9">
    <location>
        <position position="158"/>
    </location>
    <ligand>
        <name>cob(II)alamin</name>
        <dbReference type="ChEBI" id="CHEBI:16304"/>
    </ligand>
</feature>
<dbReference type="SUPFAM" id="SSF48371">
    <property type="entry name" value="ARM repeat"/>
    <property type="match status" value="1"/>
</dbReference>
<dbReference type="PANTHER" id="PTHR30002">
    <property type="entry name" value="EPOXYQUEUOSINE REDUCTASE"/>
    <property type="match status" value="1"/>
</dbReference>
<feature type="binding site" evidence="9">
    <location>
        <position position="220"/>
    </location>
    <ligand>
        <name>tRNA</name>
        <dbReference type="ChEBI" id="CHEBI:17843"/>
    </ligand>
</feature>
<dbReference type="InterPro" id="IPR004155">
    <property type="entry name" value="PBS_lyase_HEAT"/>
</dbReference>
<keyword evidence="12" id="KW-1185">Reference proteome</keyword>
<feature type="binding site" evidence="9">
    <location>
        <position position="243"/>
    </location>
    <ligand>
        <name>[4Fe-4S] cluster</name>
        <dbReference type="ChEBI" id="CHEBI:49883"/>
        <label>2</label>
    </ligand>
</feature>
<comment type="function">
    <text evidence="9">Catalyzes the conversion of epoxyqueuosine (oQ) to queuosine (Q), which is a hypermodified base found in the wobble positions of tRNA(Asp), tRNA(Asn), tRNA(His) and tRNA(Tyr).</text>
</comment>
<dbReference type="EMBL" id="JBHUEM010000056">
    <property type="protein sequence ID" value="MFD1739707.1"/>
    <property type="molecule type" value="Genomic_DNA"/>
</dbReference>
<dbReference type="PROSITE" id="PS00198">
    <property type="entry name" value="4FE4S_FER_1"/>
    <property type="match status" value="1"/>
</dbReference>
<sequence>MNIQKLQQEIIEYSKQIGIDKIGFASTSPFDELKERLIRQQKLGYQSGFEESDIEKRTNPELLLPKAKSIIAIALAYPSKLKNAPRSTKTERRGIFCRASWGQDYHYVLRDRLKKLEAFILERVPEAKVKSMVDTGELSDRAVAERAGIGWSGKNCSIITPEYGSYVYLGEMITTVPFIPDTPLEDRCGTCNKCVDACPTGALIQGGQLDSNKCIAFLTQTKGFLADEYREKLGNRLYGCDTCQTICPENKGKDFHFHEEMEPDPEVVKPLLRPLLFISNREFKEKFGPISGSWRGKKPIQRNALIALAHYKDRTAIEDIKQVLKEDPRPVMRGTAAWALGKIGDTESREFLLLAREKEKDEEVLMEIDKGIQMLEGKKS</sequence>
<feature type="binding site" evidence="9">
    <location>
        <position position="297"/>
    </location>
    <ligand>
        <name>tRNA</name>
        <dbReference type="ChEBI" id="CHEBI:17843"/>
    </ligand>
</feature>
<feature type="binding site" evidence="9">
    <location>
        <position position="222"/>
    </location>
    <ligand>
        <name>tRNA</name>
        <dbReference type="ChEBI" id="CHEBI:17843"/>
    </ligand>
</feature>
<feature type="binding site" evidence="9">
    <location>
        <position position="169"/>
    </location>
    <ligand>
        <name>cob(II)alamin</name>
        <dbReference type="ChEBI" id="CHEBI:16304"/>
    </ligand>
</feature>
<dbReference type="PROSITE" id="PS51379">
    <property type="entry name" value="4FE4S_FER_2"/>
    <property type="match status" value="1"/>
</dbReference>
<name>A0ABW4LZ37_9BACI</name>
<dbReference type="InterPro" id="IPR004453">
    <property type="entry name" value="QueG"/>
</dbReference>
<comment type="caution">
    <text evidence="11">The sequence shown here is derived from an EMBL/GenBank/DDBJ whole genome shotgun (WGS) entry which is preliminary data.</text>
</comment>
<evidence type="ECO:0000259" key="10">
    <source>
        <dbReference type="PROSITE" id="PS51379"/>
    </source>
</evidence>
<gene>
    <name evidence="9 11" type="primary">queG</name>
    <name evidence="11" type="ORF">ACFSCX_24795</name>
</gene>
<feature type="domain" description="4Fe-4S ferredoxin-type" evidence="10">
    <location>
        <begin position="175"/>
        <end position="208"/>
    </location>
</feature>
<organism evidence="11 12">
    <name type="scientific">Bacillus salitolerans</name>
    <dbReference type="NCBI Taxonomy" id="1437434"/>
    <lineage>
        <taxon>Bacteria</taxon>
        <taxon>Bacillati</taxon>
        <taxon>Bacillota</taxon>
        <taxon>Bacilli</taxon>
        <taxon>Bacillales</taxon>
        <taxon>Bacillaceae</taxon>
        <taxon>Bacillus</taxon>
    </lineage>
</organism>
<feature type="binding site" evidence="9">
    <location>
        <begin position="240"/>
        <end position="241"/>
    </location>
    <ligand>
        <name>cob(II)alamin</name>
        <dbReference type="ChEBI" id="CHEBI:16304"/>
    </ligand>
</feature>
<keyword evidence="4 9" id="KW-0479">Metal-binding</keyword>
<feature type="binding site" evidence="9">
    <location>
        <position position="247"/>
    </location>
    <ligand>
        <name>[4Fe-4S] cluster</name>
        <dbReference type="ChEBI" id="CHEBI:49883"/>
        <label>1</label>
    </ligand>
</feature>
<feature type="binding site" evidence="9">
    <location>
        <position position="298"/>
    </location>
    <ligand>
        <name>tRNA</name>
        <dbReference type="ChEBI" id="CHEBI:17843"/>
    </ligand>
</feature>
<keyword evidence="6 9" id="KW-0560">Oxidoreductase</keyword>
<feature type="binding site" evidence="9">
    <location>
        <begin position="139"/>
        <end position="141"/>
    </location>
    <ligand>
        <name>cob(II)alamin</name>
        <dbReference type="ChEBI" id="CHEBI:16304"/>
    </ligand>
</feature>
<evidence type="ECO:0000256" key="8">
    <source>
        <dbReference type="ARBA" id="ARBA00023014"/>
    </source>
</evidence>
<feature type="binding site" evidence="9">
    <location>
        <position position="134"/>
    </location>
    <ligand>
        <name>cob(II)alamin</name>
        <dbReference type="ChEBI" id="CHEBI:16304"/>
    </ligand>
</feature>
<dbReference type="Proteomes" id="UP001597214">
    <property type="component" value="Unassembled WGS sequence"/>
</dbReference>
<dbReference type="Pfam" id="PF08331">
    <property type="entry name" value="QueG_DUF1730"/>
    <property type="match status" value="1"/>
</dbReference>
<feature type="binding site" evidence="9">
    <location>
        <position position="281"/>
    </location>
    <ligand>
        <name>tRNA</name>
        <dbReference type="ChEBI" id="CHEBI:17843"/>
    </ligand>
</feature>
<evidence type="ECO:0000256" key="2">
    <source>
        <dbReference type="ARBA" id="ARBA00022490"/>
    </source>
</evidence>
<comment type="catalytic activity">
    <reaction evidence="9">
        <text>epoxyqueuosine(34) in tRNA + AH2 = queuosine(34) in tRNA + A + H2O</text>
        <dbReference type="Rhea" id="RHEA:32159"/>
        <dbReference type="Rhea" id="RHEA-COMP:18571"/>
        <dbReference type="Rhea" id="RHEA-COMP:18582"/>
        <dbReference type="ChEBI" id="CHEBI:13193"/>
        <dbReference type="ChEBI" id="CHEBI:15377"/>
        <dbReference type="ChEBI" id="CHEBI:17499"/>
        <dbReference type="ChEBI" id="CHEBI:194431"/>
        <dbReference type="ChEBI" id="CHEBI:194443"/>
        <dbReference type="EC" id="1.17.99.6"/>
    </reaction>
</comment>
<dbReference type="InterPro" id="IPR011989">
    <property type="entry name" value="ARM-like"/>
</dbReference>
<feature type="binding site" evidence="9">
    <location>
        <position position="152"/>
    </location>
    <ligand>
        <name>cob(II)alamin</name>
        <dbReference type="ChEBI" id="CHEBI:16304"/>
    </ligand>
</feature>
<comment type="subunit">
    <text evidence="9">Monomer.</text>
</comment>
<dbReference type="NCBIfam" id="TIGR00276">
    <property type="entry name" value="tRNA epoxyqueuosine(34) reductase QueG"/>
    <property type="match status" value="1"/>
</dbReference>
<feature type="binding site" evidence="9">
    <location>
        <position position="198"/>
    </location>
    <ligand>
        <name>[4Fe-4S] cluster</name>
        <dbReference type="ChEBI" id="CHEBI:49883"/>
        <label>2</label>
    </ligand>
</feature>
<keyword evidence="9" id="KW-0846">Cobalamin</keyword>
<dbReference type="Gene3D" id="3.30.70.20">
    <property type="match status" value="1"/>
</dbReference>
<dbReference type="GO" id="GO:0052693">
    <property type="term" value="F:epoxyqueuosine reductase activity"/>
    <property type="evidence" value="ECO:0007669"/>
    <property type="project" value="UniProtKB-EC"/>
</dbReference>
<feature type="binding site" evidence="9">
    <location>
        <position position="194"/>
    </location>
    <ligand>
        <name>[4Fe-4S] cluster</name>
        <dbReference type="ChEBI" id="CHEBI:49883"/>
        <label>1</label>
    </ligand>
</feature>
<keyword evidence="3 9" id="KW-0819">tRNA processing</keyword>
<feature type="active site" description="Proton donor" evidence="9">
    <location>
        <position position="134"/>
    </location>
</feature>
<evidence type="ECO:0000256" key="5">
    <source>
        <dbReference type="ARBA" id="ARBA00022785"/>
    </source>
</evidence>